<accession>A0AA40G6D7</accession>
<dbReference type="Proteomes" id="UP001177670">
    <property type="component" value="Unassembled WGS sequence"/>
</dbReference>
<dbReference type="EMBL" id="JAHYIQ010000005">
    <property type="protein sequence ID" value="KAK1131723.1"/>
    <property type="molecule type" value="Genomic_DNA"/>
</dbReference>
<evidence type="ECO:0000313" key="3">
    <source>
        <dbReference type="Proteomes" id="UP001177670"/>
    </source>
</evidence>
<gene>
    <name evidence="2" type="ORF">K0M31_015883</name>
</gene>
<feature type="region of interest" description="Disordered" evidence="1">
    <location>
        <begin position="1"/>
        <end position="28"/>
    </location>
</feature>
<comment type="caution">
    <text evidence="2">The sequence shown here is derived from an EMBL/GenBank/DDBJ whole genome shotgun (WGS) entry which is preliminary data.</text>
</comment>
<evidence type="ECO:0000256" key="1">
    <source>
        <dbReference type="SAM" id="MobiDB-lite"/>
    </source>
</evidence>
<keyword evidence="3" id="KW-1185">Reference proteome</keyword>
<evidence type="ECO:0000313" key="2">
    <source>
        <dbReference type="EMBL" id="KAK1131723.1"/>
    </source>
</evidence>
<feature type="compositionally biased region" description="Polar residues" evidence="1">
    <location>
        <begin position="19"/>
        <end position="28"/>
    </location>
</feature>
<proteinExistence type="predicted"/>
<sequence length="69" mass="7519">MHRFQLCDPQLFPPKPSGISMSENQDLSSGLLEGATSFPARFTGSSVARQEHIDPSVGTESIEGVEERE</sequence>
<reference evidence="2" key="1">
    <citation type="submission" date="2021-10" db="EMBL/GenBank/DDBJ databases">
        <title>Melipona bicolor Genome sequencing and assembly.</title>
        <authorList>
            <person name="Araujo N.S."/>
            <person name="Arias M.C."/>
        </authorList>
    </citation>
    <scope>NUCLEOTIDE SEQUENCE</scope>
    <source>
        <strain evidence="2">USP_2M_L1-L4_2017</strain>
        <tissue evidence="2">Whole body</tissue>
    </source>
</reference>
<dbReference type="AlphaFoldDB" id="A0AA40G6D7"/>
<feature type="region of interest" description="Disordered" evidence="1">
    <location>
        <begin position="43"/>
        <end position="69"/>
    </location>
</feature>
<name>A0AA40G6D7_9HYME</name>
<protein>
    <submittedName>
        <fullName evidence="2">Uncharacterized protein</fullName>
    </submittedName>
</protein>
<organism evidence="2 3">
    <name type="scientific">Melipona bicolor</name>
    <dbReference type="NCBI Taxonomy" id="60889"/>
    <lineage>
        <taxon>Eukaryota</taxon>
        <taxon>Metazoa</taxon>
        <taxon>Ecdysozoa</taxon>
        <taxon>Arthropoda</taxon>
        <taxon>Hexapoda</taxon>
        <taxon>Insecta</taxon>
        <taxon>Pterygota</taxon>
        <taxon>Neoptera</taxon>
        <taxon>Endopterygota</taxon>
        <taxon>Hymenoptera</taxon>
        <taxon>Apocrita</taxon>
        <taxon>Aculeata</taxon>
        <taxon>Apoidea</taxon>
        <taxon>Anthophila</taxon>
        <taxon>Apidae</taxon>
        <taxon>Melipona</taxon>
    </lineage>
</organism>